<name>A0AAD5WDH4_PARTN</name>
<reference evidence="2" key="1">
    <citation type="submission" date="2021-06" db="EMBL/GenBank/DDBJ databases">
        <title>Parelaphostrongylus tenuis whole genome reference sequence.</title>
        <authorList>
            <person name="Garwood T.J."/>
            <person name="Larsen P.A."/>
            <person name="Fountain-Jones N.M."/>
            <person name="Garbe J.R."/>
            <person name="Macchietto M.G."/>
            <person name="Kania S.A."/>
            <person name="Gerhold R.W."/>
            <person name="Richards J.E."/>
            <person name="Wolf T.M."/>
        </authorList>
    </citation>
    <scope>NUCLEOTIDE SEQUENCE</scope>
    <source>
        <strain evidence="2">MNPRO001-30</strain>
        <tissue evidence="2">Meninges</tissue>
    </source>
</reference>
<keyword evidence="3" id="KW-1185">Reference proteome</keyword>
<feature type="compositionally biased region" description="Basic and acidic residues" evidence="1">
    <location>
        <begin position="1"/>
        <end position="14"/>
    </location>
</feature>
<proteinExistence type="predicted"/>
<comment type="caution">
    <text evidence="2">The sequence shown here is derived from an EMBL/GenBank/DDBJ whole genome shotgun (WGS) entry which is preliminary data.</text>
</comment>
<evidence type="ECO:0000313" key="3">
    <source>
        <dbReference type="Proteomes" id="UP001196413"/>
    </source>
</evidence>
<evidence type="ECO:0000313" key="2">
    <source>
        <dbReference type="EMBL" id="KAJ1366470.1"/>
    </source>
</evidence>
<accession>A0AAD5WDH4</accession>
<organism evidence="2 3">
    <name type="scientific">Parelaphostrongylus tenuis</name>
    <name type="common">Meningeal worm</name>
    <dbReference type="NCBI Taxonomy" id="148309"/>
    <lineage>
        <taxon>Eukaryota</taxon>
        <taxon>Metazoa</taxon>
        <taxon>Ecdysozoa</taxon>
        <taxon>Nematoda</taxon>
        <taxon>Chromadorea</taxon>
        <taxon>Rhabditida</taxon>
        <taxon>Rhabditina</taxon>
        <taxon>Rhabditomorpha</taxon>
        <taxon>Strongyloidea</taxon>
        <taxon>Metastrongylidae</taxon>
        <taxon>Parelaphostrongylus</taxon>
    </lineage>
</organism>
<dbReference type="EMBL" id="JAHQIW010005562">
    <property type="protein sequence ID" value="KAJ1366470.1"/>
    <property type="molecule type" value="Genomic_DNA"/>
</dbReference>
<dbReference type="AlphaFoldDB" id="A0AAD5WDH4"/>
<feature type="region of interest" description="Disordered" evidence="1">
    <location>
        <begin position="55"/>
        <end position="106"/>
    </location>
</feature>
<sequence>MRRKTNDGWTKRTVEWSTRGRKRSLGRPPKPWEGVFVADVSHLYLQLAMSLELESVSREQGKPGKPGLYEQDGVSEPGAVGAPGNRGQSGRPGKKGVPGEPGEDAV</sequence>
<feature type="region of interest" description="Disordered" evidence="1">
    <location>
        <begin position="1"/>
        <end position="32"/>
    </location>
</feature>
<protein>
    <submittedName>
        <fullName evidence="2">Uncharacterized protein</fullName>
    </submittedName>
</protein>
<dbReference type="Proteomes" id="UP001196413">
    <property type="component" value="Unassembled WGS sequence"/>
</dbReference>
<evidence type="ECO:0000256" key="1">
    <source>
        <dbReference type="SAM" id="MobiDB-lite"/>
    </source>
</evidence>
<gene>
    <name evidence="2" type="ORF">KIN20_027144</name>
</gene>